<dbReference type="InterPro" id="IPR019775">
    <property type="entry name" value="WD40_repeat_CS"/>
</dbReference>
<proteinExistence type="predicted"/>
<dbReference type="PROSITE" id="PS00678">
    <property type="entry name" value="WD_REPEATS_1"/>
    <property type="match status" value="3"/>
</dbReference>
<dbReference type="InterPro" id="IPR015943">
    <property type="entry name" value="WD40/YVTN_repeat-like_dom_sf"/>
</dbReference>
<feature type="repeat" description="WD" evidence="3">
    <location>
        <begin position="241"/>
        <end position="282"/>
    </location>
</feature>
<dbReference type="SUPFAM" id="SSF50978">
    <property type="entry name" value="WD40 repeat-like"/>
    <property type="match status" value="1"/>
</dbReference>
<evidence type="ECO:0000256" key="4">
    <source>
        <dbReference type="SAM" id="MobiDB-lite"/>
    </source>
</evidence>
<reference evidence="6 7" key="1">
    <citation type="submission" date="2022-11" db="EMBL/GenBank/DDBJ databases">
        <title>Whole genome sequence of Eschrichtius robustus ER-17-0199.</title>
        <authorList>
            <person name="Bruniche-Olsen A."/>
            <person name="Black A.N."/>
            <person name="Fields C.J."/>
            <person name="Walden K."/>
            <person name="Dewoody J.A."/>
        </authorList>
    </citation>
    <scope>NUCLEOTIDE SEQUENCE [LARGE SCALE GENOMIC DNA]</scope>
    <source>
        <strain evidence="6">ER-17-0199</strain>
        <tissue evidence="6">Blubber</tissue>
    </source>
</reference>
<dbReference type="PROSITE" id="PS50896">
    <property type="entry name" value="LISH"/>
    <property type="match status" value="1"/>
</dbReference>
<keyword evidence="1 3" id="KW-0853">WD repeat</keyword>
<evidence type="ECO:0000259" key="5">
    <source>
        <dbReference type="Pfam" id="PF24951"/>
    </source>
</evidence>
<dbReference type="SMART" id="SM00320">
    <property type="entry name" value="WD40"/>
    <property type="match status" value="5"/>
</dbReference>
<dbReference type="EMBL" id="JAIQCJ010002079">
    <property type="protein sequence ID" value="KAJ8783824.1"/>
    <property type="molecule type" value="Genomic_DNA"/>
</dbReference>
<dbReference type="Pfam" id="PF24951">
    <property type="entry name" value="LisH_PAC1"/>
    <property type="match status" value="1"/>
</dbReference>
<dbReference type="AlphaFoldDB" id="A0AB34GWG7"/>
<dbReference type="SUPFAM" id="SSF109925">
    <property type="entry name" value="Lissencephaly-1 protein (Lis-1, PAF-AH alpha) N-terminal domain"/>
    <property type="match status" value="1"/>
</dbReference>
<dbReference type="PANTHER" id="PTHR19920">
    <property type="entry name" value="WD40 PROTEIN CIAO1"/>
    <property type="match status" value="1"/>
</dbReference>
<dbReference type="InterPro" id="IPR037190">
    <property type="entry name" value="LIS1_N"/>
</dbReference>
<dbReference type="CDD" id="cd00200">
    <property type="entry name" value="WD40"/>
    <property type="match status" value="1"/>
</dbReference>
<feature type="repeat" description="WD" evidence="3">
    <location>
        <begin position="283"/>
        <end position="317"/>
    </location>
</feature>
<feature type="domain" description="PAC1-like LisH-like dimerisation" evidence="5">
    <location>
        <begin position="22"/>
        <end position="49"/>
    </location>
</feature>
<dbReference type="GO" id="GO:0016226">
    <property type="term" value="P:iron-sulfur cluster assembly"/>
    <property type="evidence" value="ECO:0007669"/>
    <property type="project" value="TreeGrafter"/>
</dbReference>
<dbReference type="Proteomes" id="UP001159641">
    <property type="component" value="Unassembled WGS sequence"/>
</dbReference>
<organism evidence="6 7">
    <name type="scientific">Eschrichtius robustus</name>
    <name type="common">California gray whale</name>
    <name type="synonym">Eschrichtius gibbosus</name>
    <dbReference type="NCBI Taxonomy" id="9764"/>
    <lineage>
        <taxon>Eukaryota</taxon>
        <taxon>Metazoa</taxon>
        <taxon>Chordata</taxon>
        <taxon>Craniata</taxon>
        <taxon>Vertebrata</taxon>
        <taxon>Euteleostomi</taxon>
        <taxon>Mammalia</taxon>
        <taxon>Eutheria</taxon>
        <taxon>Laurasiatheria</taxon>
        <taxon>Artiodactyla</taxon>
        <taxon>Whippomorpha</taxon>
        <taxon>Cetacea</taxon>
        <taxon>Mysticeti</taxon>
        <taxon>Eschrichtiidae</taxon>
        <taxon>Eschrichtius</taxon>
    </lineage>
</organism>
<name>A0AB34GWG7_ESCRO</name>
<dbReference type="PRINTS" id="PR00320">
    <property type="entry name" value="GPROTEINBRPT"/>
</dbReference>
<evidence type="ECO:0000256" key="2">
    <source>
        <dbReference type="ARBA" id="ARBA00022737"/>
    </source>
</evidence>
<dbReference type="SMART" id="SM00667">
    <property type="entry name" value="LisH"/>
    <property type="match status" value="1"/>
</dbReference>
<keyword evidence="7" id="KW-1185">Reference proteome</keyword>
<feature type="repeat" description="WD" evidence="3">
    <location>
        <begin position="171"/>
        <end position="212"/>
    </location>
</feature>
<dbReference type="Gene3D" id="2.130.10.10">
    <property type="entry name" value="YVTN repeat-like/Quinoprotein amine dehydrogenase"/>
    <property type="match status" value="1"/>
</dbReference>
<comment type="caution">
    <text evidence="6">The sequence shown here is derived from an EMBL/GenBank/DDBJ whole genome shotgun (WGS) entry which is preliminary data.</text>
</comment>
<evidence type="ECO:0000313" key="7">
    <source>
        <dbReference type="Proteomes" id="UP001159641"/>
    </source>
</evidence>
<dbReference type="PROSITE" id="PS50082">
    <property type="entry name" value="WD_REPEATS_2"/>
    <property type="match status" value="5"/>
</dbReference>
<feature type="region of interest" description="Disordered" evidence="4">
    <location>
        <begin position="1"/>
        <end position="20"/>
    </location>
</feature>
<gene>
    <name evidence="6" type="ORF">J1605_008867</name>
</gene>
<dbReference type="GO" id="GO:0097361">
    <property type="term" value="C:cytosolic [4Fe-4S] assembly targeting complex"/>
    <property type="evidence" value="ECO:0007669"/>
    <property type="project" value="TreeGrafter"/>
</dbReference>
<feature type="repeat" description="WD" evidence="3">
    <location>
        <begin position="129"/>
        <end position="170"/>
    </location>
</feature>
<keyword evidence="2" id="KW-0677">Repeat</keyword>
<dbReference type="Pfam" id="PF00400">
    <property type="entry name" value="WD40"/>
    <property type="match status" value="5"/>
</dbReference>
<accession>A0AB34GWG7</accession>
<dbReference type="InterPro" id="IPR036322">
    <property type="entry name" value="WD40_repeat_dom_sf"/>
</dbReference>
<sequence>MRSLCTTAKSGSHSPQLEKSPNRAIADYLRSNGYEEAYSVFKKEAELDMNEELDKKYAGLLEKKWTSVIRLQKKVWDYETGDFERTLKGHTDSVQDISFDHSGKLLASCSADMTIKLWDFQGFECIRTMHGHDHNVSSVAIMPNGDHIVSASRDKTIKMWEVQTGYCVKTFTGHREWVRMVRPNQDGTLIASCSNDQTVRVWVVATKECKAELREHEHVVECISWAPESSYSCISEATGSEVGHDNWVRGVLFHSGGKFILSCADDKTLRVWDYKNKRCMKTLNAHEHFVTSLDFHKTAPYVVTGSVDQTVKVWECR</sequence>
<dbReference type="InterPro" id="IPR001680">
    <property type="entry name" value="WD40_rpt"/>
</dbReference>
<protein>
    <recommendedName>
        <fullName evidence="5">PAC1-like LisH-like dimerisation domain-containing protein</fullName>
    </recommendedName>
</protein>
<evidence type="ECO:0000313" key="6">
    <source>
        <dbReference type="EMBL" id="KAJ8783824.1"/>
    </source>
</evidence>
<evidence type="ECO:0000256" key="3">
    <source>
        <dbReference type="PROSITE-ProRule" id="PRU00221"/>
    </source>
</evidence>
<feature type="repeat" description="WD" evidence="3">
    <location>
        <begin position="87"/>
        <end position="128"/>
    </location>
</feature>
<dbReference type="InterPro" id="IPR020472">
    <property type="entry name" value="WD40_PAC1"/>
</dbReference>
<evidence type="ECO:0000256" key="1">
    <source>
        <dbReference type="ARBA" id="ARBA00022574"/>
    </source>
</evidence>
<dbReference type="PROSITE" id="PS50294">
    <property type="entry name" value="WD_REPEATS_REGION"/>
    <property type="match status" value="5"/>
</dbReference>
<dbReference type="InterPro" id="IPR056795">
    <property type="entry name" value="PAC1-like_LisH-like_dom"/>
</dbReference>
<feature type="compositionally biased region" description="Polar residues" evidence="4">
    <location>
        <begin position="1"/>
        <end position="19"/>
    </location>
</feature>
<dbReference type="InterPro" id="IPR006594">
    <property type="entry name" value="LisH"/>
</dbReference>
<dbReference type="PANTHER" id="PTHR19920:SF0">
    <property type="entry name" value="CYTOSOLIC IRON-SULFUR PROTEIN ASSEMBLY PROTEIN CIAO1-RELATED"/>
    <property type="match status" value="1"/>
</dbReference>